<dbReference type="GO" id="GO:0015627">
    <property type="term" value="C:type II protein secretion system complex"/>
    <property type="evidence" value="ECO:0007669"/>
    <property type="project" value="InterPro"/>
</dbReference>
<dbReference type="Pfam" id="PF16732">
    <property type="entry name" value="ComP_DUS"/>
    <property type="match status" value="1"/>
</dbReference>
<dbReference type="PRINTS" id="PR00813">
    <property type="entry name" value="BCTERIALGSPG"/>
</dbReference>
<organism evidence="3 4">
    <name type="scientific">Paraglaciecola psychrophila 170</name>
    <dbReference type="NCBI Taxonomy" id="1129794"/>
    <lineage>
        <taxon>Bacteria</taxon>
        <taxon>Pseudomonadati</taxon>
        <taxon>Pseudomonadota</taxon>
        <taxon>Gammaproteobacteria</taxon>
        <taxon>Alteromonadales</taxon>
        <taxon>Alteromonadaceae</taxon>
        <taxon>Paraglaciecola</taxon>
    </lineage>
</organism>
<dbReference type="GO" id="GO:0015628">
    <property type="term" value="P:protein secretion by the type II secretion system"/>
    <property type="evidence" value="ECO:0007669"/>
    <property type="project" value="InterPro"/>
</dbReference>
<dbReference type="InterPro" id="IPR012902">
    <property type="entry name" value="N_methyl_site"/>
</dbReference>
<proteinExistence type="predicted"/>
<reference evidence="3 4" key="1">
    <citation type="journal article" date="2013" name="Genome Announc.">
        <title>Complete Genome Sequence of Glaciecola psychrophila Strain 170T.</title>
        <authorList>
            <person name="Yin J."/>
            <person name="Chen J."/>
            <person name="Liu G."/>
            <person name="Yu Y."/>
            <person name="Song L."/>
            <person name="Wang X."/>
            <person name="Qu X."/>
        </authorList>
    </citation>
    <scope>NUCLEOTIDE SEQUENCE [LARGE SCALE GENOMIC DNA]</scope>
    <source>
        <strain evidence="3 4">170</strain>
    </source>
</reference>
<dbReference type="STRING" id="1129794.C427_1682"/>
<keyword evidence="2" id="KW-0812">Transmembrane</keyword>
<keyword evidence="2" id="KW-0472">Membrane</keyword>
<dbReference type="NCBIfam" id="TIGR02532">
    <property type="entry name" value="IV_pilin_GFxxxE"/>
    <property type="match status" value="1"/>
</dbReference>
<evidence type="ECO:0008006" key="5">
    <source>
        <dbReference type="Google" id="ProtNLM"/>
    </source>
</evidence>
<dbReference type="OrthoDB" id="5572189at2"/>
<gene>
    <name evidence="3" type="ORF">C427_1682</name>
</gene>
<feature type="transmembrane region" description="Helical" evidence="2">
    <location>
        <begin position="20"/>
        <end position="42"/>
    </location>
</feature>
<dbReference type="PATRIC" id="fig|1129794.4.peg.1666"/>
<protein>
    <recommendedName>
        <fullName evidence="5">Prepilin-type N-terminal cleavage/methylation domain-containing protein</fullName>
    </recommendedName>
</protein>
<keyword evidence="1" id="KW-0488">Methylation</keyword>
<keyword evidence="2" id="KW-1133">Transmembrane helix</keyword>
<dbReference type="GO" id="GO:0043683">
    <property type="term" value="P:type IV pilus assembly"/>
    <property type="evidence" value="ECO:0007669"/>
    <property type="project" value="InterPro"/>
</dbReference>
<dbReference type="SUPFAM" id="SSF54523">
    <property type="entry name" value="Pili subunits"/>
    <property type="match status" value="1"/>
</dbReference>
<dbReference type="Proteomes" id="UP000011864">
    <property type="component" value="Chromosome"/>
</dbReference>
<evidence type="ECO:0000313" key="4">
    <source>
        <dbReference type="Proteomes" id="UP000011864"/>
    </source>
</evidence>
<dbReference type="HOGENOM" id="CLU_091705_6_0_6"/>
<dbReference type="InterPro" id="IPR031982">
    <property type="entry name" value="PilE-like"/>
</dbReference>
<keyword evidence="4" id="KW-1185">Reference proteome</keyword>
<dbReference type="eggNOG" id="COG4968">
    <property type="taxonomic scope" value="Bacteria"/>
</dbReference>
<accession>K7AEH6</accession>
<dbReference type="Pfam" id="PF07963">
    <property type="entry name" value="N_methyl"/>
    <property type="match status" value="1"/>
</dbReference>
<dbReference type="KEGG" id="gps:C427_1682"/>
<dbReference type="RefSeq" id="WP_007643862.1">
    <property type="nucleotide sequence ID" value="NC_020514.1"/>
</dbReference>
<name>K7AEH6_9ALTE</name>
<sequence length="138" mass="15722">MPIQKKEESLKNRVECSNQLGVTLIELMVVVIIIGLLATLIFPSFEQHILTVRRGDGITQLLRLKLQQESFRIENTRYAETEQLSLPTSEYYTFSVTDISAKTYTMTAKAKGSQMDDKKCLAMQIDQSLNKTPAHCFF</sequence>
<dbReference type="EMBL" id="CP003837">
    <property type="protein sequence ID" value="AGH43791.1"/>
    <property type="molecule type" value="Genomic_DNA"/>
</dbReference>
<evidence type="ECO:0000256" key="1">
    <source>
        <dbReference type="ARBA" id="ARBA00022481"/>
    </source>
</evidence>
<dbReference type="AlphaFoldDB" id="K7AEH6"/>
<evidence type="ECO:0000256" key="2">
    <source>
        <dbReference type="SAM" id="Phobius"/>
    </source>
</evidence>
<evidence type="ECO:0000313" key="3">
    <source>
        <dbReference type="EMBL" id="AGH43791.1"/>
    </source>
</evidence>
<dbReference type="InterPro" id="IPR000983">
    <property type="entry name" value="Bac_GSPG_pilin"/>
</dbReference>
<dbReference type="InterPro" id="IPR045584">
    <property type="entry name" value="Pilin-like"/>
</dbReference>
<dbReference type="Gene3D" id="3.30.700.10">
    <property type="entry name" value="Glycoprotein, Type 4 Pilin"/>
    <property type="match status" value="1"/>
</dbReference>